<protein>
    <recommendedName>
        <fullName evidence="3">HD domain-containing protein</fullName>
    </recommendedName>
</protein>
<dbReference type="Proteomes" id="UP000229600">
    <property type="component" value="Unassembled WGS sequence"/>
</dbReference>
<reference evidence="1 2" key="1">
    <citation type="submission" date="2017-09" db="EMBL/GenBank/DDBJ databases">
        <title>Depth-based differentiation of microbial function through sediment-hosted aquifers and enrichment of novel symbionts in the deep terrestrial subsurface.</title>
        <authorList>
            <person name="Probst A.J."/>
            <person name="Ladd B."/>
            <person name="Jarett J.K."/>
            <person name="Geller-Mcgrath D.E."/>
            <person name="Sieber C.M."/>
            <person name="Emerson J.B."/>
            <person name="Anantharaman K."/>
            <person name="Thomas B.C."/>
            <person name="Malmstrom R."/>
            <person name="Stieglmeier M."/>
            <person name="Klingl A."/>
            <person name="Woyke T."/>
            <person name="Ryan C.M."/>
            <person name="Banfield J.F."/>
        </authorList>
    </citation>
    <scope>NUCLEOTIDE SEQUENCE [LARGE SCALE GENOMIC DNA]</scope>
    <source>
        <strain evidence="1">CG11_big_fil_rev_8_21_14_0_20_39_34</strain>
    </source>
</reference>
<dbReference type="Pfam" id="PF13328">
    <property type="entry name" value="HD_4"/>
    <property type="match status" value="1"/>
</dbReference>
<sequence length="114" mass="13461">MTFEKKHRRALELIQKNIKEEANKNKPLLPHLLRVGKYLYDNRYSETIVNAGLLHDVLEWTNNPKEVIVNIFGQEVFDIVILFLQIQRIEALQMYTKGDRTMWIVVLPLGKMLL</sequence>
<name>A0A2H0N4K6_9BACT</name>
<evidence type="ECO:0008006" key="3">
    <source>
        <dbReference type="Google" id="ProtNLM"/>
    </source>
</evidence>
<dbReference type="EMBL" id="PCWN01000008">
    <property type="protein sequence ID" value="PIR03824.1"/>
    <property type="molecule type" value="Genomic_DNA"/>
</dbReference>
<evidence type="ECO:0000313" key="2">
    <source>
        <dbReference type="Proteomes" id="UP000229600"/>
    </source>
</evidence>
<dbReference type="AlphaFoldDB" id="A0A2H0N4K6"/>
<evidence type="ECO:0000313" key="1">
    <source>
        <dbReference type="EMBL" id="PIR03824.1"/>
    </source>
</evidence>
<comment type="caution">
    <text evidence="1">The sequence shown here is derived from an EMBL/GenBank/DDBJ whole genome shotgun (WGS) entry which is preliminary data.</text>
</comment>
<organism evidence="1 2">
    <name type="scientific">Candidatus Magasanikbacteria bacterium CG11_big_fil_rev_8_21_14_0_20_39_34</name>
    <dbReference type="NCBI Taxonomy" id="1974653"/>
    <lineage>
        <taxon>Bacteria</taxon>
        <taxon>Candidatus Magasanikiibacteriota</taxon>
    </lineage>
</organism>
<proteinExistence type="predicted"/>
<dbReference type="SUPFAM" id="SSF109604">
    <property type="entry name" value="HD-domain/PDEase-like"/>
    <property type="match status" value="1"/>
</dbReference>
<gene>
    <name evidence="1" type="ORF">COV59_04110</name>
</gene>
<accession>A0A2H0N4K6</accession>
<dbReference type="Gene3D" id="1.10.3210.10">
    <property type="entry name" value="Hypothetical protein af1432"/>
    <property type="match status" value="1"/>
</dbReference>